<dbReference type="Pfam" id="PF17203">
    <property type="entry name" value="sCache_3_2"/>
    <property type="match status" value="1"/>
</dbReference>
<comment type="catalytic activity">
    <reaction evidence="1">
        <text>ATP + protein L-histidine = ADP + protein N-phospho-L-histidine.</text>
        <dbReference type="EC" id="2.7.13.3"/>
    </reaction>
</comment>
<feature type="domain" description="HAMP" evidence="14">
    <location>
        <begin position="128"/>
        <end position="180"/>
    </location>
</feature>
<dbReference type="Pfam" id="PF08448">
    <property type="entry name" value="PAS_4"/>
    <property type="match status" value="1"/>
</dbReference>
<proteinExistence type="predicted"/>
<comment type="subcellular location">
    <subcellularLocation>
        <location evidence="2">Cell membrane</location>
        <topology evidence="2">Multi-pass membrane protein</topology>
    </subcellularLocation>
</comment>
<evidence type="ECO:0000259" key="13">
    <source>
        <dbReference type="PROSITE" id="PS50112"/>
    </source>
</evidence>
<keyword evidence="10 11" id="KW-0472">Membrane</keyword>
<dbReference type="SMART" id="SM00388">
    <property type="entry name" value="HisKA"/>
    <property type="match status" value="1"/>
</dbReference>
<reference evidence="15" key="1">
    <citation type="journal article" date="2015" name="Nature">
        <title>Complex archaea that bridge the gap between prokaryotes and eukaryotes.</title>
        <authorList>
            <person name="Spang A."/>
            <person name="Saw J.H."/>
            <person name="Jorgensen S.L."/>
            <person name="Zaremba-Niedzwiedzka K."/>
            <person name="Martijn J."/>
            <person name="Lind A.E."/>
            <person name="van Eijk R."/>
            <person name="Schleper C."/>
            <person name="Guy L."/>
            <person name="Ettema T.J."/>
        </authorList>
    </citation>
    <scope>NUCLEOTIDE SEQUENCE</scope>
</reference>
<dbReference type="AlphaFoldDB" id="A0A0F9DAH3"/>
<dbReference type="CDD" id="cd00082">
    <property type="entry name" value="HisKA"/>
    <property type="match status" value="1"/>
</dbReference>
<dbReference type="CDD" id="cd06225">
    <property type="entry name" value="HAMP"/>
    <property type="match status" value="1"/>
</dbReference>
<evidence type="ECO:0000256" key="4">
    <source>
        <dbReference type="ARBA" id="ARBA00022475"/>
    </source>
</evidence>
<feature type="domain" description="PAS" evidence="13">
    <location>
        <begin position="199"/>
        <end position="269"/>
    </location>
</feature>
<dbReference type="Gene3D" id="3.30.450.20">
    <property type="entry name" value="PAS domain"/>
    <property type="match status" value="1"/>
</dbReference>
<dbReference type="InterPro" id="IPR003661">
    <property type="entry name" value="HisK_dim/P_dom"/>
</dbReference>
<evidence type="ECO:0000256" key="5">
    <source>
        <dbReference type="ARBA" id="ARBA00022553"/>
    </source>
</evidence>
<evidence type="ECO:0000256" key="2">
    <source>
        <dbReference type="ARBA" id="ARBA00004651"/>
    </source>
</evidence>
<name>A0A0F9DAH3_9ZZZZ</name>
<dbReference type="InterPro" id="IPR033463">
    <property type="entry name" value="sCache_3"/>
</dbReference>
<dbReference type="SMART" id="SM00091">
    <property type="entry name" value="PAS"/>
    <property type="match status" value="1"/>
</dbReference>
<keyword evidence="8" id="KW-0418">Kinase</keyword>
<dbReference type="SUPFAM" id="SSF158472">
    <property type="entry name" value="HAMP domain-like"/>
    <property type="match status" value="1"/>
</dbReference>
<dbReference type="PANTHER" id="PTHR43065:SF42">
    <property type="entry name" value="TWO-COMPONENT SENSOR PPRA"/>
    <property type="match status" value="1"/>
</dbReference>
<dbReference type="Pfam" id="PF00672">
    <property type="entry name" value="HAMP"/>
    <property type="match status" value="1"/>
</dbReference>
<dbReference type="NCBIfam" id="TIGR00229">
    <property type="entry name" value="sensory_box"/>
    <property type="match status" value="1"/>
</dbReference>
<dbReference type="PROSITE" id="PS50885">
    <property type="entry name" value="HAMP"/>
    <property type="match status" value="1"/>
</dbReference>
<dbReference type="Gene3D" id="1.10.287.130">
    <property type="match status" value="1"/>
</dbReference>
<feature type="transmembrane region" description="Helical" evidence="11">
    <location>
        <begin position="104"/>
        <end position="130"/>
    </location>
</feature>
<dbReference type="GO" id="GO:0000155">
    <property type="term" value="F:phosphorelay sensor kinase activity"/>
    <property type="evidence" value="ECO:0007669"/>
    <property type="project" value="InterPro"/>
</dbReference>
<feature type="non-terminal residue" evidence="15">
    <location>
        <position position="493"/>
    </location>
</feature>
<evidence type="ECO:0000256" key="11">
    <source>
        <dbReference type="SAM" id="Phobius"/>
    </source>
</evidence>
<evidence type="ECO:0000259" key="14">
    <source>
        <dbReference type="PROSITE" id="PS50885"/>
    </source>
</evidence>
<dbReference type="Pfam" id="PF00512">
    <property type="entry name" value="HisKA"/>
    <property type="match status" value="1"/>
</dbReference>
<dbReference type="InterPro" id="IPR000014">
    <property type="entry name" value="PAS"/>
</dbReference>
<organism evidence="15">
    <name type="scientific">marine sediment metagenome</name>
    <dbReference type="NCBI Taxonomy" id="412755"/>
    <lineage>
        <taxon>unclassified sequences</taxon>
        <taxon>metagenomes</taxon>
        <taxon>ecological metagenomes</taxon>
    </lineage>
</organism>
<evidence type="ECO:0000256" key="3">
    <source>
        <dbReference type="ARBA" id="ARBA00012438"/>
    </source>
</evidence>
<dbReference type="InterPro" id="IPR036890">
    <property type="entry name" value="HATPase_C_sf"/>
</dbReference>
<dbReference type="InterPro" id="IPR035965">
    <property type="entry name" value="PAS-like_dom_sf"/>
</dbReference>
<evidence type="ECO:0000256" key="7">
    <source>
        <dbReference type="ARBA" id="ARBA00022692"/>
    </source>
</evidence>
<dbReference type="SMART" id="SM00304">
    <property type="entry name" value="HAMP"/>
    <property type="match status" value="1"/>
</dbReference>
<keyword evidence="7 11" id="KW-0812">Transmembrane</keyword>
<dbReference type="PROSITE" id="PS50112">
    <property type="entry name" value="PAS"/>
    <property type="match status" value="1"/>
</dbReference>
<dbReference type="PANTHER" id="PTHR43065">
    <property type="entry name" value="SENSOR HISTIDINE KINASE"/>
    <property type="match status" value="1"/>
</dbReference>
<accession>A0A0F9DAH3</accession>
<dbReference type="SUPFAM" id="SSF55874">
    <property type="entry name" value="ATPase domain of HSP90 chaperone/DNA topoisomerase II/histidine kinase"/>
    <property type="match status" value="1"/>
</dbReference>
<dbReference type="InterPro" id="IPR005467">
    <property type="entry name" value="His_kinase_dom"/>
</dbReference>
<feature type="non-terminal residue" evidence="15">
    <location>
        <position position="1"/>
    </location>
</feature>
<comment type="caution">
    <text evidence="15">The sequence shown here is derived from an EMBL/GenBank/DDBJ whole genome shotgun (WGS) entry which is preliminary data.</text>
</comment>
<evidence type="ECO:0000256" key="6">
    <source>
        <dbReference type="ARBA" id="ARBA00022679"/>
    </source>
</evidence>
<evidence type="ECO:0000259" key="12">
    <source>
        <dbReference type="PROSITE" id="PS50109"/>
    </source>
</evidence>
<sequence>VLTEDLVSLQQLVTDLKDSDDDIAYAYVADRKRGVLAHTFAGGFPNDLVGVNVLQPGEKWRQEALETDEEGLIHDVAFPILHGKVGFVHVGISERRIQRTISQFTAAIVVIAGIVLLVAVGLAALVSWVVTRPVRDLIEAARKMRDGELGQHVATQTKDEIGDLVDSFNQMSGELLKQHNVLEDRNWRIQIAQEQAAGERDKLRAIIDSMVEGVLFVDAEGRISLCNASAERIWGVSAAELLGKPLQDSHPPNLREKVTEILEQAKAKPGFAFTWEMSSLKEHCCLSNYASVHSGDGRYLGLVLLSLDISERVSLEREQKQLRDQLFQQEKMVLIGQIAASIAHELNTPLGTILLRTQLIKHQLSNDSDLPDLQVIEGEAQRCRRIIDSLLGFSRRSEGVISRTDVNALIRESLSLVKNDLVLKGITLQPDLADNGAIVRVDANQIQQVLLNLVTNAADAMQEGGRMQITTRFLSGGAILEIQVTDDGCGMDQ</sequence>
<keyword evidence="6" id="KW-0808">Transferase</keyword>
<dbReference type="GO" id="GO:0005886">
    <property type="term" value="C:plasma membrane"/>
    <property type="evidence" value="ECO:0007669"/>
    <property type="project" value="UniProtKB-SubCell"/>
</dbReference>
<protein>
    <recommendedName>
        <fullName evidence="3">histidine kinase</fullName>
        <ecNumber evidence="3">2.7.13.3</ecNumber>
    </recommendedName>
</protein>
<evidence type="ECO:0000313" key="15">
    <source>
        <dbReference type="EMBL" id="KKL14736.1"/>
    </source>
</evidence>
<dbReference type="InterPro" id="IPR003660">
    <property type="entry name" value="HAMP_dom"/>
</dbReference>
<dbReference type="CDD" id="cd00130">
    <property type="entry name" value="PAS"/>
    <property type="match status" value="1"/>
</dbReference>
<dbReference type="InterPro" id="IPR013656">
    <property type="entry name" value="PAS_4"/>
</dbReference>
<dbReference type="EMBL" id="LAZR01040340">
    <property type="protein sequence ID" value="KKL14736.1"/>
    <property type="molecule type" value="Genomic_DNA"/>
</dbReference>
<dbReference type="SUPFAM" id="SSF55785">
    <property type="entry name" value="PYP-like sensor domain (PAS domain)"/>
    <property type="match status" value="1"/>
</dbReference>
<evidence type="ECO:0000256" key="10">
    <source>
        <dbReference type="ARBA" id="ARBA00023136"/>
    </source>
</evidence>
<dbReference type="PROSITE" id="PS50109">
    <property type="entry name" value="HIS_KIN"/>
    <property type="match status" value="1"/>
</dbReference>
<dbReference type="Gene3D" id="6.10.340.10">
    <property type="match status" value="1"/>
</dbReference>
<dbReference type="EC" id="2.7.13.3" evidence="3"/>
<evidence type="ECO:0000256" key="9">
    <source>
        <dbReference type="ARBA" id="ARBA00022989"/>
    </source>
</evidence>
<dbReference type="Gene3D" id="3.30.565.10">
    <property type="entry name" value="Histidine kinase-like ATPase, C-terminal domain"/>
    <property type="match status" value="1"/>
</dbReference>
<dbReference type="Pfam" id="PF02518">
    <property type="entry name" value="HATPase_c"/>
    <property type="match status" value="1"/>
</dbReference>
<keyword evidence="4" id="KW-1003">Cell membrane</keyword>
<keyword evidence="9 11" id="KW-1133">Transmembrane helix</keyword>
<evidence type="ECO:0000256" key="8">
    <source>
        <dbReference type="ARBA" id="ARBA00022777"/>
    </source>
</evidence>
<dbReference type="InterPro" id="IPR003594">
    <property type="entry name" value="HATPase_dom"/>
</dbReference>
<keyword evidence="5" id="KW-0597">Phosphoprotein</keyword>
<evidence type="ECO:0000256" key="1">
    <source>
        <dbReference type="ARBA" id="ARBA00000085"/>
    </source>
</evidence>
<gene>
    <name evidence="15" type="ORF">LCGC14_2512670</name>
</gene>
<feature type="domain" description="Histidine kinase" evidence="12">
    <location>
        <begin position="341"/>
        <end position="493"/>
    </location>
</feature>